<gene>
    <name evidence="2" type="ORF">NDK47_23850</name>
</gene>
<feature type="transmembrane region" description="Helical" evidence="1">
    <location>
        <begin position="12"/>
        <end position="36"/>
    </location>
</feature>
<accession>A0ABY4WD63</accession>
<keyword evidence="1" id="KW-0812">Transmembrane</keyword>
<proteinExistence type="predicted"/>
<dbReference type="Proteomes" id="UP001056500">
    <property type="component" value="Chromosome"/>
</dbReference>
<keyword evidence="1" id="KW-1133">Transmembrane helix</keyword>
<evidence type="ECO:0000313" key="2">
    <source>
        <dbReference type="EMBL" id="USG65120.1"/>
    </source>
</evidence>
<evidence type="ECO:0000256" key="1">
    <source>
        <dbReference type="SAM" id="Phobius"/>
    </source>
</evidence>
<name>A0ABY4WD63_9BACL</name>
<reference evidence="2" key="1">
    <citation type="submission" date="2022-06" db="EMBL/GenBank/DDBJ databases">
        <title>Genome sequencing of Brevibacillus sp. BB3-R1.</title>
        <authorList>
            <person name="Heo J."/>
            <person name="Lee D."/>
            <person name="Won M."/>
            <person name="Han B.-H."/>
            <person name="Hong S.-B."/>
            <person name="Kwon S.-W."/>
        </authorList>
    </citation>
    <scope>NUCLEOTIDE SEQUENCE</scope>
    <source>
        <strain evidence="2">BB3-R1</strain>
    </source>
</reference>
<keyword evidence="1" id="KW-0472">Membrane</keyword>
<keyword evidence="3" id="KW-1185">Reference proteome</keyword>
<organism evidence="2 3">
    <name type="scientific">Brevibacillus ruminantium</name>
    <dbReference type="NCBI Taxonomy" id="2950604"/>
    <lineage>
        <taxon>Bacteria</taxon>
        <taxon>Bacillati</taxon>
        <taxon>Bacillota</taxon>
        <taxon>Bacilli</taxon>
        <taxon>Bacillales</taxon>
        <taxon>Paenibacillaceae</taxon>
        <taxon>Brevibacillus</taxon>
    </lineage>
</organism>
<evidence type="ECO:0000313" key="3">
    <source>
        <dbReference type="Proteomes" id="UP001056500"/>
    </source>
</evidence>
<evidence type="ECO:0008006" key="4">
    <source>
        <dbReference type="Google" id="ProtNLM"/>
    </source>
</evidence>
<dbReference type="EMBL" id="CP098755">
    <property type="protein sequence ID" value="USG65120.1"/>
    <property type="molecule type" value="Genomic_DNA"/>
</dbReference>
<feature type="transmembrane region" description="Helical" evidence="1">
    <location>
        <begin position="110"/>
        <end position="131"/>
    </location>
</feature>
<feature type="transmembrane region" description="Helical" evidence="1">
    <location>
        <begin position="48"/>
        <end position="67"/>
    </location>
</feature>
<feature type="transmembrane region" description="Helical" evidence="1">
    <location>
        <begin position="79"/>
        <end position="98"/>
    </location>
</feature>
<protein>
    <recommendedName>
        <fullName evidence="4">MFS transporter</fullName>
    </recommendedName>
</protein>
<sequence>MLDKIERLLDKTNFPALLTSVILFFNCLIMSIILYLPIKSLFLTEISMGRYAILAMGSLIIGGFMLWHIDEEWGLENRLVMAALLAIVSLVCAAGTYFYATNTFFPQVDFFKFISVAAILIGNGGFMYLNAVSSARNAIARNNLGNISE</sequence>
<dbReference type="RefSeq" id="WP_251872226.1">
    <property type="nucleotide sequence ID" value="NZ_CP098755.1"/>
</dbReference>